<dbReference type="InterPro" id="IPR004358">
    <property type="entry name" value="Sig_transdc_His_kin-like_C"/>
</dbReference>
<dbReference type="Proteomes" id="UP000198538">
    <property type="component" value="Unassembled WGS sequence"/>
</dbReference>
<dbReference type="InterPro" id="IPR000160">
    <property type="entry name" value="GGDEF_dom"/>
</dbReference>
<feature type="domain" description="GGDEF" evidence="11">
    <location>
        <begin position="185"/>
        <end position="307"/>
    </location>
</feature>
<dbReference type="STRING" id="582692.SAMN05720606_104215"/>
<dbReference type="InterPro" id="IPR003661">
    <property type="entry name" value="HisK_dim/P_dom"/>
</dbReference>
<evidence type="ECO:0000259" key="10">
    <source>
        <dbReference type="PROSITE" id="PS50109"/>
    </source>
</evidence>
<dbReference type="GO" id="GO:0000155">
    <property type="term" value="F:phosphorelay sensor kinase activity"/>
    <property type="evidence" value="ECO:0007669"/>
    <property type="project" value="InterPro"/>
</dbReference>
<feature type="transmembrane region" description="Helical" evidence="9">
    <location>
        <begin position="56"/>
        <end position="81"/>
    </location>
</feature>
<evidence type="ECO:0000256" key="5">
    <source>
        <dbReference type="ARBA" id="ARBA00022741"/>
    </source>
</evidence>
<dbReference type="GO" id="GO:0005524">
    <property type="term" value="F:ATP binding"/>
    <property type="evidence" value="ECO:0007669"/>
    <property type="project" value="UniProtKB-KW"/>
</dbReference>
<comment type="catalytic activity">
    <reaction evidence="1">
        <text>ATP + protein L-histidine = ADP + protein N-phospho-L-histidine.</text>
        <dbReference type="EC" id="2.7.13.3"/>
    </reaction>
</comment>
<dbReference type="Pfam" id="PF00512">
    <property type="entry name" value="HisKA"/>
    <property type="match status" value="1"/>
</dbReference>
<dbReference type="SMART" id="SM00388">
    <property type="entry name" value="HisKA"/>
    <property type="match status" value="1"/>
</dbReference>
<dbReference type="AlphaFoldDB" id="A0A1G5FH73"/>
<evidence type="ECO:0000256" key="4">
    <source>
        <dbReference type="ARBA" id="ARBA00022679"/>
    </source>
</evidence>
<dbReference type="EC" id="2.7.13.3" evidence="2"/>
<evidence type="ECO:0000313" key="12">
    <source>
        <dbReference type="EMBL" id="SCY38625.1"/>
    </source>
</evidence>
<feature type="domain" description="Histidine kinase" evidence="10">
    <location>
        <begin position="319"/>
        <end position="523"/>
    </location>
</feature>
<organism evidence="12 13">
    <name type="scientific">Paenibacillus polysaccharolyticus</name>
    <dbReference type="NCBI Taxonomy" id="582692"/>
    <lineage>
        <taxon>Bacteria</taxon>
        <taxon>Bacillati</taxon>
        <taxon>Bacillota</taxon>
        <taxon>Bacilli</taxon>
        <taxon>Bacillales</taxon>
        <taxon>Paenibacillaceae</taxon>
        <taxon>Paenibacillus</taxon>
    </lineage>
</organism>
<evidence type="ECO:0000259" key="11">
    <source>
        <dbReference type="PROSITE" id="PS50887"/>
    </source>
</evidence>
<protein>
    <recommendedName>
        <fullName evidence="2">histidine kinase</fullName>
        <ecNumber evidence="2">2.7.13.3</ecNumber>
    </recommendedName>
</protein>
<dbReference type="Gene3D" id="1.10.287.130">
    <property type="match status" value="1"/>
</dbReference>
<dbReference type="CDD" id="cd00082">
    <property type="entry name" value="HisKA"/>
    <property type="match status" value="1"/>
</dbReference>
<dbReference type="PROSITE" id="PS50887">
    <property type="entry name" value="GGDEF"/>
    <property type="match status" value="1"/>
</dbReference>
<feature type="transmembrane region" description="Helical" evidence="9">
    <location>
        <begin position="119"/>
        <end position="141"/>
    </location>
</feature>
<dbReference type="InterPro" id="IPR005467">
    <property type="entry name" value="His_kinase_dom"/>
</dbReference>
<dbReference type="InterPro" id="IPR029787">
    <property type="entry name" value="Nucleotide_cyclase"/>
</dbReference>
<keyword evidence="4" id="KW-0808">Transferase</keyword>
<dbReference type="InterPro" id="IPR036890">
    <property type="entry name" value="HATPase_C_sf"/>
</dbReference>
<dbReference type="Gene3D" id="3.30.70.270">
    <property type="match status" value="1"/>
</dbReference>
<dbReference type="InterPro" id="IPR003594">
    <property type="entry name" value="HATPase_dom"/>
</dbReference>
<dbReference type="Gene3D" id="3.30.565.10">
    <property type="entry name" value="Histidine kinase-like ATPase, C-terminal domain"/>
    <property type="match status" value="1"/>
</dbReference>
<dbReference type="SUPFAM" id="SSF55874">
    <property type="entry name" value="ATPase domain of HSP90 chaperone/DNA topoisomerase II/histidine kinase"/>
    <property type="match status" value="1"/>
</dbReference>
<evidence type="ECO:0000256" key="7">
    <source>
        <dbReference type="ARBA" id="ARBA00022840"/>
    </source>
</evidence>
<evidence type="ECO:0000256" key="8">
    <source>
        <dbReference type="ARBA" id="ARBA00023012"/>
    </source>
</evidence>
<evidence type="ECO:0000313" key="13">
    <source>
        <dbReference type="Proteomes" id="UP000198538"/>
    </source>
</evidence>
<evidence type="ECO:0000256" key="9">
    <source>
        <dbReference type="SAM" id="Phobius"/>
    </source>
</evidence>
<dbReference type="Pfam" id="PF00990">
    <property type="entry name" value="GGDEF"/>
    <property type="match status" value="1"/>
</dbReference>
<keyword evidence="6 12" id="KW-0418">Kinase</keyword>
<dbReference type="SUPFAM" id="SSF47384">
    <property type="entry name" value="Homodimeric domain of signal transducing histidine kinase"/>
    <property type="match status" value="1"/>
</dbReference>
<evidence type="ECO:0000256" key="3">
    <source>
        <dbReference type="ARBA" id="ARBA00022553"/>
    </source>
</evidence>
<evidence type="ECO:0000256" key="6">
    <source>
        <dbReference type="ARBA" id="ARBA00022777"/>
    </source>
</evidence>
<sequence length="525" mass="59849">MLSYTMKMVIFPIGCLLVMVSSTVLGQASHPTLMIVTGILLIISIWAERRYPFLTWIQWLILGAFHYFSQLNWCNLLYYMLIISMIQDKQRMVQTLPISLLLMLQYTIIRLSYVPIEAYSLLVSLFDLLTAVVVIWLYHTLMNSESEQRKLREKNRFLTLHDPLTGLLNYEGYMQVLHKTLEEERSFLLILLNVNNFSGYKKESDDPWCAVIKGIGQKITNQFPESYGISRYAGDRFAIVLPQIPYIEERISSLLSNQLQGLQVSYSISRYPRLSQTLQQFMTIAEDQLIEQQRSQWIKNEEEVFRSERLRAVGELAAGMAHEIRNPLTAIRGFLQLSRGQSFNIAPWYEVIMSEVTRVTDLTGEFLQFSKPQAHHMKPEKLAHCLERVMSLTESDAASRGHRITLHVRDESVCVNMDRDKIVQVLINLIRNAFEAMSDPGEVHIDMIQEGDNVLISIADTGSGIPERSLTAIFNPFFTTKEEGTGLGLALCQKIAQDHNGSISVSSEMGEGSTFTLCLPVESGE</sequence>
<dbReference type="EMBL" id="FMVM01000004">
    <property type="protein sequence ID" value="SCY38625.1"/>
    <property type="molecule type" value="Genomic_DNA"/>
</dbReference>
<dbReference type="SMART" id="SM00387">
    <property type="entry name" value="HATPase_c"/>
    <property type="match status" value="1"/>
</dbReference>
<evidence type="ECO:0000256" key="2">
    <source>
        <dbReference type="ARBA" id="ARBA00012438"/>
    </source>
</evidence>
<feature type="transmembrane region" description="Helical" evidence="9">
    <location>
        <begin position="93"/>
        <end position="113"/>
    </location>
</feature>
<keyword evidence="8" id="KW-0902">Two-component regulatory system</keyword>
<dbReference type="PANTHER" id="PTHR43065:SF10">
    <property type="entry name" value="PEROXIDE STRESS-ACTIVATED HISTIDINE KINASE MAK3"/>
    <property type="match status" value="1"/>
</dbReference>
<dbReference type="PANTHER" id="PTHR43065">
    <property type="entry name" value="SENSOR HISTIDINE KINASE"/>
    <property type="match status" value="1"/>
</dbReference>
<dbReference type="InterPro" id="IPR036097">
    <property type="entry name" value="HisK_dim/P_sf"/>
</dbReference>
<keyword evidence="3" id="KW-0597">Phosphoprotein</keyword>
<reference evidence="13" key="1">
    <citation type="submission" date="2016-10" db="EMBL/GenBank/DDBJ databases">
        <authorList>
            <person name="Varghese N."/>
            <person name="Submissions S."/>
        </authorList>
    </citation>
    <scope>NUCLEOTIDE SEQUENCE [LARGE SCALE GENOMIC DNA]</scope>
    <source>
        <strain evidence="13">BL9</strain>
    </source>
</reference>
<keyword evidence="5" id="KW-0547">Nucleotide-binding</keyword>
<keyword evidence="13" id="KW-1185">Reference proteome</keyword>
<name>A0A1G5FH73_9BACL</name>
<dbReference type="RefSeq" id="WP_244159248.1">
    <property type="nucleotide sequence ID" value="NZ_FMVM01000004.1"/>
</dbReference>
<keyword evidence="9" id="KW-1133">Transmembrane helix</keyword>
<dbReference type="Pfam" id="PF02518">
    <property type="entry name" value="HATPase_c"/>
    <property type="match status" value="1"/>
</dbReference>
<dbReference type="PROSITE" id="PS50109">
    <property type="entry name" value="HIS_KIN"/>
    <property type="match status" value="1"/>
</dbReference>
<dbReference type="SMART" id="SM00267">
    <property type="entry name" value="GGDEF"/>
    <property type="match status" value="1"/>
</dbReference>
<keyword evidence="7" id="KW-0067">ATP-binding</keyword>
<accession>A0A1G5FH73</accession>
<gene>
    <name evidence="12" type="ORF">SAMN05720606_104215</name>
</gene>
<dbReference type="SUPFAM" id="SSF55073">
    <property type="entry name" value="Nucleotide cyclase"/>
    <property type="match status" value="1"/>
</dbReference>
<dbReference type="PRINTS" id="PR00344">
    <property type="entry name" value="BCTRLSENSOR"/>
</dbReference>
<dbReference type="InterPro" id="IPR043128">
    <property type="entry name" value="Rev_trsase/Diguanyl_cyclase"/>
</dbReference>
<evidence type="ECO:0000256" key="1">
    <source>
        <dbReference type="ARBA" id="ARBA00000085"/>
    </source>
</evidence>
<keyword evidence="9" id="KW-0472">Membrane</keyword>
<proteinExistence type="predicted"/>
<keyword evidence="9" id="KW-0812">Transmembrane</keyword>